<name>A0A3B0Z7H4_9ZZZZ</name>
<keyword evidence="3" id="KW-0645">Protease</keyword>
<accession>A0A3B0Z7H4</accession>
<dbReference type="InterPro" id="IPR007863">
    <property type="entry name" value="Peptidase_M16_C"/>
</dbReference>
<dbReference type="PANTHER" id="PTHR11851">
    <property type="entry name" value="METALLOPROTEASE"/>
    <property type="match status" value="1"/>
</dbReference>
<evidence type="ECO:0000313" key="3">
    <source>
        <dbReference type="EMBL" id="VAW77334.1"/>
    </source>
</evidence>
<dbReference type="SUPFAM" id="SSF63411">
    <property type="entry name" value="LuxS/MPP-like metallohydrolase"/>
    <property type="match status" value="2"/>
</dbReference>
<dbReference type="InterPro" id="IPR050361">
    <property type="entry name" value="MPP/UQCRC_Complex"/>
</dbReference>
<dbReference type="Pfam" id="PF00675">
    <property type="entry name" value="Peptidase_M16"/>
    <property type="match status" value="1"/>
</dbReference>
<dbReference type="Pfam" id="PF05193">
    <property type="entry name" value="Peptidase_M16_C"/>
    <property type="match status" value="1"/>
</dbReference>
<dbReference type="GO" id="GO:0006508">
    <property type="term" value="P:proteolysis"/>
    <property type="evidence" value="ECO:0007669"/>
    <property type="project" value="UniProtKB-KW"/>
</dbReference>
<dbReference type="InterPro" id="IPR011765">
    <property type="entry name" value="Pept_M16_N"/>
</dbReference>
<gene>
    <name evidence="3" type="ORF">MNBD_GAMMA15-277</name>
</gene>
<evidence type="ECO:0000259" key="1">
    <source>
        <dbReference type="Pfam" id="PF00675"/>
    </source>
</evidence>
<dbReference type="Gene3D" id="3.30.830.10">
    <property type="entry name" value="Metalloenzyme, LuxS/M16 peptidase-like"/>
    <property type="match status" value="2"/>
</dbReference>
<proteinExistence type="predicted"/>
<keyword evidence="3" id="KW-0378">Hydrolase</keyword>
<feature type="domain" description="Peptidase M16 C-terminal" evidence="2">
    <location>
        <begin position="206"/>
        <end position="378"/>
    </location>
</feature>
<dbReference type="AlphaFoldDB" id="A0A3B0Z7H4"/>
<protein>
    <submittedName>
        <fullName evidence="3">FIG015287: Zinc protease</fullName>
    </submittedName>
</protein>
<dbReference type="GO" id="GO:0008233">
    <property type="term" value="F:peptidase activity"/>
    <property type="evidence" value="ECO:0007669"/>
    <property type="project" value="UniProtKB-KW"/>
</dbReference>
<dbReference type="InterPro" id="IPR011249">
    <property type="entry name" value="Metalloenz_LuxS/M16"/>
</dbReference>
<sequence>MDASVLAGQGKMMQKFFVVISAMVFAVLTSTVQALPDIKTWQTEKGAKVLFVEAPELPMVDIRLVFDAGSSRDGDQPGLASLTSGLLDQGAGGLDADTIARGLEQRGAVLGGGSQRDMAWLSLRSLVDRKLLEPSLELFGKILAKPDFPKADFEREQKRMLTGLQYEKQKPAAIAKKTFYRELFGEHPYASHPSGTEASVKSFRTSDLRNFYQRYYVARNATVVIVGKLDASQAKKIAARLADSLPEGSKPQPLPPVTTLAKPSEVFIEHPSSQSHVLVGQPGLRRKDADYFPLYVGNHILGGSGLVSRISDEIREKRGLAYSAYSYFIPMKEQGPFLLGFQTRNDQRDEALKVLRETLSTFVESGPTDKELTASKNNIISGFPLRVASNSKISGYLAVIGFYDLPLDYLNTFTKHVEAVSAEQIRDAWQRRIDPGKMVTVIVGGNLETGADTE</sequence>
<feature type="domain" description="Peptidase M16 N-terminal" evidence="1">
    <location>
        <begin position="49"/>
        <end position="192"/>
    </location>
</feature>
<dbReference type="PANTHER" id="PTHR11851:SF224">
    <property type="entry name" value="PROCESSING PROTEASE"/>
    <property type="match status" value="1"/>
</dbReference>
<dbReference type="GO" id="GO:0046872">
    <property type="term" value="F:metal ion binding"/>
    <property type="evidence" value="ECO:0007669"/>
    <property type="project" value="InterPro"/>
</dbReference>
<evidence type="ECO:0000259" key="2">
    <source>
        <dbReference type="Pfam" id="PF05193"/>
    </source>
</evidence>
<organism evidence="3">
    <name type="scientific">hydrothermal vent metagenome</name>
    <dbReference type="NCBI Taxonomy" id="652676"/>
    <lineage>
        <taxon>unclassified sequences</taxon>
        <taxon>metagenomes</taxon>
        <taxon>ecological metagenomes</taxon>
    </lineage>
</organism>
<reference evidence="3" key="1">
    <citation type="submission" date="2018-06" db="EMBL/GenBank/DDBJ databases">
        <authorList>
            <person name="Zhirakovskaya E."/>
        </authorList>
    </citation>
    <scope>NUCLEOTIDE SEQUENCE</scope>
</reference>
<dbReference type="EMBL" id="UOFN01000075">
    <property type="protein sequence ID" value="VAW77334.1"/>
    <property type="molecule type" value="Genomic_DNA"/>
</dbReference>